<dbReference type="PANTHER" id="PTHR23535">
    <property type="entry name" value="SUGAR EFFLUX TRANSPORTER A-RELATED"/>
    <property type="match status" value="1"/>
</dbReference>
<feature type="transmembrane region" description="Helical" evidence="8">
    <location>
        <begin position="285"/>
        <end position="305"/>
    </location>
</feature>
<dbReference type="InterPro" id="IPR011701">
    <property type="entry name" value="MFS"/>
</dbReference>
<dbReference type="GO" id="GO:0022857">
    <property type="term" value="F:transmembrane transporter activity"/>
    <property type="evidence" value="ECO:0007669"/>
    <property type="project" value="InterPro"/>
</dbReference>
<dbReference type="EMBL" id="SDVB01000170">
    <property type="protein sequence ID" value="RYC17275.1"/>
    <property type="molecule type" value="Genomic_DNA"/>
</dbReference>
<dbReference type="InterPro" id="IPR036259">
    <property type="entry name" value="MFS_trans_sf"/>
</dbReference>
<dbReference type="Pfam" id="PF07690">
    <property type="entry name" value="MFS_1"/>
    <property type="match status" value="1"/>
</dbReference>
<keyword evidence="6 8" id="KW-1133">Transmembrane helix</keyword>
<reference evidence="9 10" key="1">
    <citation type="submission" date="2019-01" db="EMBL/GenBank/DDBJ databases">
        <authorList>
            <person name="Deng T."/>
        </authorList>
    </citation>
    <scope>NUCLEOTIDE SEQUENCE [LARGE SCALE GENOMIC DNA]</scope>
    <source>
        <strain evidence="9 10">F8825</strain>
    </source>
</reference>
<dbReference type="RefSeq" id="WP_129330889.1">
    <property type="nucleotide sequence ID" value="NZ_SDVB01000170.1"/>
</dbReference>
<feature type="transmembrane region" description="Helical" evidence="8">
    <location>
        <begin position="257"/>
        <end position="278"/>
    </location>
</feature>
<evidence type="ECO:0000256" key="4">
    <source>
        <dbReference type="ARBA" id="ARBA00022597"/>
    </source>
</evidence>
<feature type="transmembrane region" description="Helical" evidence="8">
    <location>
        <begin position="148"/>
        <end position="166"/>
    </location>
</feature>
<feature type="transmembrane region" description="Helical" evidence="8">
    <location>
        <begin position="105"/>
        <end position="127"/>
    </location>
</feature>
<dbReference type="AlphaFoldDB" id="A0A4Q2TIH3"/>
<keyword evidence="7 8" id="KW-0472">Membrane</keyword>
<feature type="transmembrane region" description="Helical" evidence="8">
    <location>
        <begin position="345"/>
        <end position="366"/>
    </location>
</feature>
<dbReference type="OrthoDB" id="1491684at2"/>
<evidence type="ECO:0000256" key="3">
    <source>
        <dbReference type="ARBA" id="ARBA00022475"/>
    </source>
</evidence>
<keyword evidence="5 8" id="KW-0812">Transmembrane</keyword>
<dbReference type="Proteomes" id="UP000291088">
    <property type="component" value="Unassembled WGS sequence"/>
</dbReference>
<feature type="transmembrane region" description="Helical" evidence="8">
    <location>
        <begin position="372"/>
        <end position="393"/>
    </location>
</feature>
<feature type="transmembrane region" description="Helical" evidence="8">
    <location>
        <begin position="12"/>
        <end position="30"/>
    </location>
</feature>
<evidence type="ECO:0000256" key="1">
    <source>
        <dbReference type="ARBA" id="ARBA00004651"/>
    </source>
</evidence>
<evidence type="ECO:0000313" key="9">
    <source>
        <dbReference type="EMBL" id="RYC17275.1"/>
    </source>
</evidence>
<feature type="transmembrane region" description="Helical" evidence="8">
    <location>
        <begin position="225"/>
        <end position="245"/>
    </location>
</feature>
<feature type="transmembrane region" description="Helical" evidence="8">
    <location>
        <begin position="172"/>
        <end position="191"/>
    </location>
</feature>
<dbReference type="Gene3D" id="1.20.1250.20">
    <property type="entry name" value="MFS general substrate transporter like domains"/>
    <property type="match status" value="2"/>
</dbReference>
<sequence>MLSTLTLLIRHPPVRTGAFAIFLFGASGAATSPYMSMIGIRELGLSDRAYSVLIFAAALVNVSASIAAGILVDRLGHYRRPMLVASLFGVAGFAMVYAFPSAPVFVVATLVFIPVFGSINSLIFASIRAASADMAARELIAVNSAVRAVLSLSWVLVPGVVGALLAGGPSMLPAFLFASIACGACFLLFVLSSSTADAGRSAGVRRGSFLASLGEIASGRVLPRIVAIALISSMLHINGAVLPLVVTGKAKGTAVDVGVIVGIVAFLEIVFIVFWGWVEARTSARFAMIASASVYAAYLVFLGLADAPRDVYVLTLVASLGAAGIISVPITYLQDLIAERAGLGSSLIAVNVFLSGGLSSLAFALGTWISDYAGTAILGAFGGLCGIVLLRLLDRPGAAALREADDGGT</sequence>
<evidence type="ECO:0000256" key="8">
    <source>
        <dbReference type="SAM" id="Phobius"/>
    </source>
</evidence>
<evidence type="ECO:0000256" key="2">
    <source>
        <dbReference type="ARBA" id="ARBA00022448"/>
    </source>
</evidence>
<dbReference type="GO" id="GO:0005886">
    <property type="term" value="C:plasma membrane"/>
    <property type="evidence" value="ECO:0007669"/>
    <property type="project" value="UniProtKB-SubCell"/>
</dbReference>
<proteinExistence type="predicted"/>
<keyword evidence="3" id="KW-1003">Cell membrane</keyword>
<comment type="caution">
    <text evidence="9">The sequence shown here is derived from an EMBL/GenBank/DDBJ whole genome shotgun (WGS) entry which is preliminary data.</text>
</comment>
<evidence type="ECO:0000256" key="6">
    <source>
        <dbReference type="ARBA" id="ARBA00022989"/>
    </source>
</evidence>
<dbReference type="SUPFAM" id="SSF103473">
    <property type="entry name" value="MFS general substrate transporter"/>
    <property type="match status" value="1"/>
</dbReference>
<protein>
    <submittedName>
        <fullName evidence="9">MFS transporter</fullName>
    </submittedName>
</protein>
<evidence type="ECO:0000256" key="7">
    <source>
        <dbReference type="ARBA" id="ARBA00023136"/>
    </source>
</evidence>
<feature type="transmembrane region" description="Helical" evidence="8">
    <location>
        <begin position="311"/>
        <end position="333"/>
    </location>
</feature>
<comment type="subcellular location">
    <subcellularLocation>
        <location evidence="1">Cell membrane</location>
        <topology evidence="1">Multi-pass membrane protein</topology>
    </subcellularLocation>
</comment>
<name>A0A4Q2TIH3_9HYPH</name>
<accession>A0A4Q2TIH3</accession>
<keyword evidence="4" id="KW-0762">Sugar transport</keyword>
<dbReference type="PANTHER" id="PTHR23535:SF2">
    <property type="entry name" value="SUGAR EFFLUX TRANSPORTER A-RELATED"/>
    <property type="match status" value="1"/>
</dbReference>
<keyword evidence="2" id="KW-0813">Transport</keyword>
<feature type="transmembrane region" description="Helical" evidence="8">
    <location>
        <begin position="83"/>
        <end position="99"/>
    </location>
</feature>
<gene>
    <name evidence="9" type="ORF">EUU22_04575</name>
</gene>
<evidence type="ECO:0000313" key="10">
    <source>
        <dbReference type="Proteomes" id="UP000291088"/>
    </source>
</evidence>
<keyword evidence="10" id="KW-1185">Reference proteome</keyword>
<evidence type="ECO:0000256" key="5">
    <source>
        <dbReference type="ARBA" id="ARBA00022692"/>
    </source>
</evidence>
<organism evidence="9 10">
    <name type="scientific">Ciceribacter ferrooxidans</name>
    <dbReference type="NCBI Taxonomy" id="2509717"/>
    <lineage>
        <taxon>Bacteria</taxon>
        <taxon>Pseudomonadati</taxon>
        <taxon>Pseudomonadota</taxon>
        <taxon>Alphaproteobacteria</taxon>
        <taxon>Hyphomicrobiales</taxon>
        <taxon>Rhizobiaceae</taxon>
        <taxon>Ciceribacter</taxon>
    </lineage>
</organism>
<feature type="transmembrane region" description="Helical" evidence="8">
    <location>
        <begin position="50"/>
        <end position="71"/>
    </location>
</feature>